<dbReference type="Pfam" id="PF17907">
    <property type="entry name" value="AWS"/>
    <property type="match status" value="1"/>
</dbReference>
<evidence type="ECO:0000256" key="13">
    <source>
        <dbReference type="ARBA" id="ARBA00023242"/>
    </source>
</evidence>
<evidence type="ECO:0000259" key="18">
    <source>
        <dbReference type="PROSITE" id="PS50280"/>
    </source>
</evidence>
<dbReference type="Gene3D" id="1.10.1740.100">
    <property type="entry name" value="Set2, Rpb1 interacting domain"/>
    <property type="match status" value="1"/>
</dbReference>
<dbReference type="PROSITE" id="PS50868">
    <property type="entry name" value="POST_SET"/>
    <property type="match status" value="1"/>
</dbReference>
<dbReference type="PROSITE" id="PS51568">
    <property type="entry name" value="SAM_MT43_SET2_1"/>
    <property type="match status" value="1"/>
</dbReference>
<dbReference type="InterPro" id="IPR006560">
    <property type="entry name" value="AWS_dom"/>
</dbReference>
<dbReference type="Pfam" id="PF08236">
    <property type="entry name" value="SRI"/>
    <property type="match status" value="1"/>
</dbReference>
<dbReference type="FunFam" id="2.170.270.10:FF:000033">
    <property type="entry name" value="Histone-lysine N-methyltransferase"/>
    <property type="match status" value="1"/>
</dbReference>
<feature type="domain" description="WW" evidence="17">
    <location>
        <begin position="578"/>
        <end position="610"/>
    </location>
</feature>
<dbReference type="Pfam" id="PF08711">
    <property type="entry name" value="Med26"/>
    <property type="match status" value="1"/>
</dbReference>
<evidence type="ECO:0000256" key="10">
    <source>
        <dbReference type="ARBA" id="ARBA00022691"/>
    </source>
</evidence>
<dbReference type="EMBL" id="JAESVG020000007">
    <property type="protein sequence ID" value="KAG8626075.1"/>
    <property type="molecule type" value="Genomic_DNA"/>
</dbReference>
<evidence type="ECO:0000256" key="8">
    <source>
        <dbReference type="ARBA" id="ARBA00022603"/>
    </source>
</evidence>
<evidence type="ECO:0000256" key="9">
    <source>
        <dbReference type="ARBA" id="ARBA00022679"/>
    </source>
</evidence>
<keyword evidence="7" id="KW-0678">Repressor</keyword>
<comment type="subcellular location">
    <subcellularLocation>
        <location evidence="3">Chromosome</location>
    </subcellularLocation>
    <subcellularLocation>
        <location evidence="2">Nucleus</location>
    </subcellularLocation>
</comment>
<dbReference type="InterPro" id="IPR013257">
    <property type="entry name" value="SRI"/>
</dbReference>
<feature type="domain" description="AWS" evidence="20">
    <location>
        <begin position="133"/>
        <end position="188"/>
    </location>
</feature>
<comment type="caution">
    <text evidence="21">The sequence shown here is derived from an EMBL/GenBank/DDBJ whole genome shotgun (WGS) entry which is preliminary data.</text>
</comment>
<evidence type="ECO:0000256" key="1">
    <source>
        <dbReference type="ARBA" id="ARBA00003901"/>
    </source>
</evidence>
<evidence type="ECO:0000256" key="14">
    <source>
        <dbReference type="ARBA" id="ARBA00030091"/>
    </source>
</evidence>
<name>A0A8K0KZC6_9PEZI</name>
<evidence type="ECO:0000259" key="20">
    <source>
        <dbReference type="PROSITE" id="PS51215"/>
    </source>
</evidence>
<dbReference type="SUPFAM" id="SSF82199">
    <property type="entry name" value="SET domain"/>
    <property type="match status" value="1"/>
</dbReference>
<feature type="domain" description="SET" evidence="18">
    <location>
        <begin position="190"/>
        <end position="307"/>
    </location>
</feature>
<dbReference type="Proteomes" id="UP000809789">
    <property type="component" value="Unassembled WGS sequence"/>
</dbReference>
<feature type="compositionally biased region" description="Basic and acidic residues" evidence="16">
    <location>
        <begin position="1"/>
        <end position="11"/>
    </location>
</feature>
<gene>
    <name evidence="21" type="ORF">KVT40_006476</name>
</gene>
<dbReference type="GO" id="GO:0140955">
    <property type="term" value="F:histone H3K36 trimethyltransferase activity"/>
    <property type="evidence" value="ECO:0007669"/>
    <property type="project" value="UniProtKB-EC"/>
</dbReference>
<dbReference type="InterPro" id="IPR001214">
    <property type="entry name" value="SET_dom"/>
</dbReference>
<dbReference type="InterPro" id="IPR003616">
    <property type="entry name" value="Post-SET_dom"/>
</dbReference>
<dbReference type="Pfam" id="PF00397">
    <property type="entry name" value="WW"/>
    <property type="match status" value="1"/>
</dbReference>
<keyword evidence="6" id="KW-0158">Chromosome</keyword>
<dbReference type="Gene3D" id="2.20.70.10">
    <property type="match status" value="1"/>
</dbReference>
<dbReference type="SMART" id="SM00508">
    <property type="entry name" value="PostSET"/>
    <property type="match status" value="1"/>
</dbReference>
<dbReference type="InterPro" id="IPR001202">
    <property type="entry name" value="WW_dom"/>
</dbReference>
<keyword evidence="13" id="KW-0539">Nucleus</keyword>
<dbReference type="InterPro" id="IPR050777">
    <property type="entry name" value="SET2_Histone-Lys_MeTrsfase"/>
</dbReference>
<feature type="compositionally biased region" description="Polar residues" evidence="16">
    <location>
        <begin position="902"/>
        <end position="913"/>
    </location>
</feature>
<sequence>MNDNIDVKMEDDGAEDNIKLASVPAVQPDSLRQIKTESRPSPSRRSTKTLHSPSSHSHSPSVKPEAQETVGGDITLKMEPGEPPKLSRRTSQKVPVRPPQLFAHLPDATAEAKTSFDVLTGCTYANKGLGYTEPPLECDCSEEWDPSTKTNNACGEDSDCINRATKMECDPDCGCGNKCQNQRFQRKQYANVSVIKTDKKGYGLRANVDLDANDFIFEYIGEVIGEAAFRRRMHQYDDEGIKHFYFMSLTKGEFVDATKKGNLGRFCNHSCNPNCYVDKWVVGEKLRMGIFAERNIKAGEELVFNYNVDRYGADPQPCYCGEPNCVGFIGGKTQSGERATKLSWQVVEALGLEDADDWDSAVAKKPRKRKTGEEDEEYINDMQTRALDLNGVKKVMATLATCKEKWIIVKLLDRIQECEDENIRFQVIKMHGYRMLNTVLKSFSSDTNVCQQICDILSRFPMLTRNKIADSGIEETMAKLSLEADDEDLRDRAKDLSGKWSSLEMGFRIKKIKRDPNAAPEERKVDRRDTERTRARSRSRSKSPEAPKGPSAPTGPRNNVPQRGPGFGRPPPPFRRPGALPDGWFQAVSGNGSTYYYNATGQTTWQRPTQPALSAPPPPPPKAVTDQEVLQNLINNIIANKKDSDKPSESSGTATPSAAPKEDVKKDSKEERWKSYPEEKRKKLYENTLHPHISYVMNKYKKYLSREDMKRFGKQIAKKLVDSDFKRGRVGDPRKKLDPKQEKMVKSYVKDFFDKVAQKQKERRRYEEKHGIKKDEQKDAKPAETPAQSASKPDNNAEAADDVQLSENEMEDEDDDAPAATPATSEQSSSALKRPHDGNGNREDGVSDDSKRSKTEAPPPPPPPPPPAGDSPVNGDMQVDTTPKDDSALTNGHSGDAMEIDTAQQTTFPNGHQSATTEEKASSTSPMQMATPPTTGSTEQDTEKRHNGTLEAV</sequence>
<evidence type="ECO:0000256" key="6">
    <source>
        <dbReference type="ARBA" id="ARBA00022454"/>
    </source>
</evidence>
<dbReference type="PROSITE" id="PS50020">
    <property type="entry name" value="WW_DOMAIN_2"/>
    <property type="match status" value="1"/>
</dbReference>
<keyword evidence="12" id="KW-0804">Transcription</keyword>
<feature type="compositionally biased region" description="Polar residues" evidence="16">
    <location>
        <begin position="926"/>
        <end position="939"/>
    </location>
</feature>
<dbReference type="PANTHER" id="PTHR22884">
    <property type="entry name" value="SET DOMAIN PROTEINS"/>
    <property type="match status" value="1"/>
</dbReference>
<dbReference type="GO" id="GO:0005694">
    <property type="term" value="C:chromosome"/>
    <property type="evidence" value="ECO:0007669"/>
    <property type="project" value="UniProtKB-SubCell"/>
</dbReference>
<dbReference type="Gene3D" id="2.170.270.10">
    <property type="entry name" value="SET domain"/>
    <property type="match status" value="1"/>
</dbReference>
<evidence type="ECO:0000256" key="4">
    <source>
        <dbReference type="ARBA" id="ARBA00012178"/>
    </source>
</evidence>
<feature type="compositionally biased region" description="Basic and acidic residues" evidence="16">
    <location>
        <begin position="941"/>
        <end position="953"/>
    </location>
</feature>
<dbReference type="PROSITE" id="PS51215">
    <property type="entry name" value="AWS"/>
    <property type="match status" value="1"/>
</dbReference>
<evidence type="ECO:0000313" key="22">
    <source>
        <dbReference type="Proteomes" id="UP000809789"/>
    </source>
</evidence>
<feature type="compositionally biased region" description="Low complexity" evidence="16">
    <location>
        <begin position="51"/>
        <end position="61"/>
    </location>
</feature>
<dbReference type="SMART" id="SM00570">
    <property type="entry name" value="AWS"/>
    <property type="match status" value="1"/>
</dbReference>
<dbReference type="GO" id="GO:0005634">
    <property type="term" value="C:nucleus"/>
    <property type="evidence" value="ECO:0007669"/>
    <property type="project" value="UniProtKB-SubCell"/>
</dbReference>
<dbReference type="InterPro" id="IPR017923">
    <property type="entry name" value="TFIIS_N"/>
</dbReference>
<dbReference type="InterPro" id="IPR036020">
    <property type="entry name" value="WW_dom_sf"/>
</dbReference>
<evidence type="ECO:0000256" key="5">
    <source>
        <dbReference type="ARBA" id="ARBA00018028"/>
    </source>
</evidence>
<keyword evidence="22" id="KW-1185">Reference proteome</keyword>
<feature type="compositionally biased region" description="Pro residues" evidence="16">
    <location>
        <begin position="857"/>
        <end position="869"/>
    </location>
</feature>
<dbReference type="InterPro" id="IPR038190">
    <property type="entry name" value="SRI_sf"/>
</dbReference>
<evidence type="ECO:0000256" key="2">
    <source>
        <dbReference type="ARBA" id="ARBA00004123"/>
    </source>
</evidence>
<dbReference type="SUPFAM" id="SSF51045">
    <property type="entry name" value="WW domain"/>
    <property type="match status" value="1"/>
</dbReference>
<evidence type="ECO:0000256" key="16">
    <source>
        <dbReference type="SAM" id="MobiDB-lite"/>
    </source>
</evidence>
<comment type="function">
    <text evidence="1">Histone methyltransferase that trimethylates histone H3 'Lys-36' forming H3K36me3. Involved in transcription elongation as well as in transcription repression.</text>
</comment>
<proteinExistence type="predicted"/>
<evidence type="ECO:0000256" key="11">
    <source>
        <dbReference type="ARBA" id="ARBA00023015"/>
    </source>
</evidence>
<dbReference type="AlphaFoldDB" id="A0A8K0KZC6"/>
<organism evidence="21 22">
    <name type="scientific">Elsinoe batatas</name>
    <dbReference type="NCBI Taxonomy" id="2601811"/>
    <lineage>
        <taxon>Eukaryota</taxon>
        <taxon>Fungi</taxon>
        <taxon>Dikarya</taxon>
        <taxon>Ascomycota</taxon>
        <taxon>Pezizomycotina</taxon>
        <taxon>Dothideomycetes</taxon>
        <taxon>Dothideomycetidae</taxon>
        <taxon>Myriangiales</taxon>
        <taxon>Elsinoaceae</taxon>
        <taxon>Elsinoe</taxon>
    </lineage>
</organism>
<dbReference type="CDD" id="cd00201">
    <property type="entry name" value="WW"/>
    <property type="match status" value="1"/>
</dbReference>
<dbReference type="SMART" id="SM00456">
    <property type="entry name" value="WW"/>
    <property type="match status" value="1"/>
</dbReference>
<feature type="compositionally biased region" description="Basic and acidic residues" evidence="16">
    <location>
        <begin position="660"/>
        <end position="684"/>
    </location>
</feature>
<feature type="region of interest" description="Disordered" evidence="16">
    <location>
        <begin position="606"/>
        <end position="625"/>
    </location>
</feature>
<feature type="region of interest" description="Disordered" evidence="16">
    <location>
        <begin position="639"/>
        <end position="684"/>
    </location>
</feature>
<protein>
    <recommendedName>
        <fullName evidence="5">Histone-lysine N-methyltransferase, H3 lysine-36 specific</fullName>
        <ecNumber evidence="4">2.1.1.359</ecNumber>
    </recommendedName>
    <alternativeName>
        <fullName evidence="14">SET domain-containing protein 2</fullName>
    </alternativeName>
</protein>
<evidence type="ECO:0000256" key="3">
    <source>
        <dbReference type="ARBA" id="ARBA00004286"/>
    </source>
</evidence>
<evidence type="ECO:0000256" key="12">
    <source>
        <dbReference type="ARBA" id="ARBA00023163"/>
    </source>
</evidence>
<dbReference type="InterPro" id="IPR025788">
    <property type="entry name" value="Set2_fungi"/>
</dbReference>
<dbReference type="GO" id="GO:0006355">
    <property type="term" value="P:regulation of DNA-templated transcription"/>
    <property type="evidence" value="ECO:0007669"/>
    <property type="project" value="InterPro"/>
</dbReference>
<feature type="compositionally biased region" description="Acidic residues" evidence="16">
    <location>
        <begin position="808"/>
        <end position="817"/>
    </location>
</feature>
<feature type="region of interest" description="Disordered" evidence="16">
    <location>
        <begin position="721"/>
        <end position="953"/>
    </location>
</feature>
<dbReference type="PROSITE" id="PS50280">
    <property type="entry name" value="SET"/>
    <property type="match status" value="1"/>
</dbReference>
<dbReference type="InterPro" id="IPR044437">
    <property type="entry name" value="SETD2/Set2_SET"/>
</dbReference>
<evidence type="ECO:0000259" key="17">
    <source>
        <dbReference type="PROSITE" id="PS50020"/>
    </source>
</evidence>
<evidence type="ECO:0000259" key="19">
    <source>
        <dbReference type="PROSITE" id="PS50868"/>
    </source>
</evidence>
<evidence type="ECO:0000313" key="21">
    <source>
        <dbReference type="EMBL" id="KAG8626075.1"/>
    </source>
</evidence>
<accession>A0A8K0KZC6</accession>
<feature type="domain" description="Post-SET" evidence="19">
    <location>
        <begin position="314"/>
        <end position="330"/>
    </location>
</feature>
<dbReference type="Pfam" id="PF00856">
    <property type="entry name" value="SET"/>
    <property type="match status" value="1"/>
</dbReference>
<comment type="catalytic activity">
    <reaction evidence="15">
        <text>L-lysyl(36)-[histone H3] + 3 S-adenosyl-L-methionine = N(6),N(6),N(6)-trimethyl-L-lysyl(36)-[histone H3] + 3 S-adenosyl-L-homocysteine + 3 H(+)</text>
        <dbReference type="Rhea" id="RHEA:60324"/>
        <dbReference type="Rhea" id="RHEA-COMP:9785"/>
        <dbReference type="Rhea" id="RHEA-COMP:15536"/>
        <dbReference type="ChEBI" id="CHEBI:15378"/>
        <dbReference type="ChEBI" id="CHEBI:29969"/>
        <dbReference type="ChEBI" id="CHEBI:57856"/>
        <dbReference type="ChEBI" id="CHEBI:59789"/>
        <dbReference type="ChEBI" id="CHEBI:61961"/>
        <dbReference type="EC" id="2.1.1.359"/>
    </reaction>
</comment>
<evidence type="ECO:0000256" key="15">
    <source>
        <dbReference type="ARBA" id="ARBA00047545"/>
    </source>
</evidence>
<feature type="region of interest" description="Disordered" evidence="16">
    <location>
        <begin position="511"/>
        <end position="586"/>
    </location>
</feature>
<feature type="compositionally biased region" description="Basic and acidic residues" evidence="16">
    <location>
        <begin position="514"/>
        <end position="534"/>
    </location>
</feature>
<dbReference type="EC" id="2.1.1.359" evidence="4"/>
<keyword evidence="10" id="KW-0949">S-adenosyl-L-methionine</keyword>
<dbReference type="InterPro" id="IPR046341">
    <property type="entry name" value="SET_dom_sf"/>
</dbReference>
<dbReference type="PROSITE" id="PS01159">
    <property type="entry name" value="WW_DOMAIN_1"/>
    <property type="match status" value="1"/>
</dbReference>
<keyword evidence="8" id="KW-0489">Methyltransferase</keyword>
<dbReference type="OrthoDB" id="422362at2759"/>
<keyword evidence="11" id="KW-0805">Transcription regulation</keyword>
<feature type="compositionally biased region" description="Basic and acidic residues" evidence="16">
    <location>
        <begin position="721"/>
        <end position="782"/>
    </location>
</feature>
<feature type="compositionally biased region" description="Basic and acidic residues" evidence="16">
    <location>
        <begin position="834"/>
        <end position="855"/>
    </location>
</feature>
<reference evidence="21" key="1">
    <citation type="submission" date="2021-07" db="EMBL/GenBank/DDBJ databases">
        <title>Elsinoe batatas strain:CRI-CJ2 Genome sequencing and assembly.</title>
        <authorList>
            <person name="Huang L."/>
        </authorList>
    </citation>
    <scope>NUCLEOTIDE SEQUENCE</scope>
    <source>
        <strain evidence="21">CRI-CJ2</strain>
    </source>
</reference>
<feature type="region of interest" description="Disordered" evidence="16">
    <location>
        <begin position="1"/>
        <end position="95"/>
    </location>
</feature>
<dbReference type="SMART" id="SM00317">
    <property type="entry name" value="SET"/>
    <property type="match status" value="1"/>
</dbReference>
<evidence type="ECO:0000256" key="7">
    <source>
        <dbReference type="ARBA" id="ARBA00022491"/>
    </source>
</evidence>
<dbReference type="CDD" id="cd19172">
    <property type="entry name" value="SET_SETD2"/>
    <property type="match status" value="1"/>
</dbReference>
<dbReference type="FunFam" id="1.10.1740.100:FF:000002">
    <property type="entry name" value="Histone-lysine N-methyltransferase"/>
    <property type="match status" value="1"/>
</dbReference>
<dbReference type="GO" id="GO:0032259">
    <property type="term" value="P:methylation"/>
    <property type="evidence" value="ECO:0007669"/>
    <property type="project" value="UniProtKB-KW"/>
</dbReference>
<keyword evidence="9" id="KW-0808">Transferase</keyword>